<dbReference type="AlphaFoldDB" id="A0A0C3CIH3"/>
<sequence length="372" mass="41639">MLPPKIARLPYRDSKGSRHGYFYVYSQNWEVDRQYLSFVQGSELLSRGWVFQEWLLSRRIVYFTPAGTFFECEEAPYNELGEVPQTQQDDGHVAAVQPSAKNFFTLEAATINPLWYRIVESYSALSLTKPDMDRIIALAGVGKEFRQALMRTTPDKRPVAATVPSGLEYVSGLWLPDLHHGLLWKSKSSECEPRRIPKFPTWSWTSILCPVTWDDGKGSCGKPEAKLVAVATSLDDVFPVDSLRSIDGCSLSPPRVFDIDNHFASLYMAGKTLHVTVRELFNNERNIEIASAASGHSGKSNGCSMCVFHIATASVDGGYGLGYLTPWHPVFNVLFVRNLDGQKVERLGVGRLFGKEIEKKFATATAHYVELC</sequence>
<dbReference type="PANTHER" id="PTHR33112:SF9">
    <property type="entry name" value="HETEROKARYON INCOMPATIBILITY DOMAIN-CONTAINING PROTEIN"/>
    <property type="match status" value="1"/>
</dbReference>
<dbReference type="Proteomes" id="UP000054321">
    <property type="component" value="Unassembled WGS sequence"/>
</dbReference>
<organism evidence="1 2">
    <name type="scientific">Oidiodendron maius (strain Zn)</name>
    <dbReference type="NCBI Taxonomy" id="913774"/>
    <lineage>
        <taxon>Eukaryota</taxon>
        <taxon>Fungi</taxon>
        <taxon>Dikarya</taxon>
        <taxon>Ascomycota</taxon>
        <taxon>Pezizomycotina</taxon>
        <taxon>Leotiomycetes</taxon>
        <taxon>Leotiomycetes incertae sedis</taxon>
        <taxon>Myxotrichaceae</taxon>
        <taxon>Oidiodendron</taxon>
    </lineage>
</organism>
<protein>
    <recommendedName>
        <fullName evidence="3">Heterokaryon incompatibility domain-containing protein</fullName>
    </recommendedName>
</protein>
<dbReference type="PANTHER" id="PTHR33112">
    <property type="entry name" value="DOMAIN PROTEIN, PUTATIVE-RELATED"/>
    <property type="match status" value="1"/>
</dbReference>
<proteinExistence type="predicted"/>
<reference evidence="2" key="2">
    <citation type="submission" date="2015-01" db="EMBL/GenBank/DDBJ databases">
        <title>Evolutionary Origins and Diversification of the Mycorrhizal Mutualists.</title>
        <authorList>
            <consortium name="DOE Joint Genome Institute"/>
            <consortium name="Mycorrhizal Genomics Consortium"/>
            <person name="Kohler A."/>
            <person name="Kuo A."/>
            <person name="Nagy L.G."/>
            <person name="Floudas D."/>
            <person name="Copeland A."/>
            <person name="Barry K.W."/>
            <person name="Cichocki N."/>
            <person name="Veneault-Fourrey C."/>
            <person name="LaButti K."/>
            <person name="Lindquist E.A."/>
            <person name="Lipzen A."/>
            <person name="Lundell T."/>
            <person name="Morin E."/>
            <person name="Murat C."/>
            <person name="Riley R."/>
            <person name="Ohm R."/>
            <person name="Sun H."/>
            <person name="Tunlid A."/>
            <person name="Henrissat B."/>
            <person name="Grigoriev I.V."/>
            <person name="Hibbett D.S."/>
            <person name="Martin F."/>
        </authorList>
    </citation>
    <scope>NUCLEOTIDE SEQUENCE [LARGE SCALE GENOMIC DNA]</scope>
    <source>
        <strain evidence="2">Zn</strain>
    </source>
</reference>
<dbReference type="HOGENOM" id="CLU_744135_0_0_1"/>
<dbReference type="OrthoDB" id="4161196at2759"/>
<evidence type="ECO:0000313" key="1">
    <source>
        <dbReference type="EMBL" id="KIM98778.1"/>
    </source>
</evidence>
<evidence type="ECO:0008006" key="3">
    <source>
        <dbReference type="Google" id="ProtNLM"/>
    </source>
</evidence>
<dbReference type="InParanoid" id="A0A0C3CIH3"/>
<keyword evidence="2" id="KW-1185">Reference proteome</keyword>
<name>A0A0C3CIH3_OIDMZ</name>
<dbReference type="EMBL" id="KN832880">
    <property type="protein sequence ID" value="KIM98778.1"/>
    <property type="molecule type" value="Genomic_DNA"/>
</dbReference>
<evidence type="ECO:0000313" key="2">
    <source>
        <dbReference type="Proteomes" id="UP000054321"/>
    </source>
</evidence>
<gene>
    <name evidence="1" type="ORF">OIDMADRAFT_57121</name>
</gene>
<reference evidence="1 2" key="1">
    <citation type="submission" date="2014-04" db="EMBL/GenBank/DDBJ databases">
        <authorList>
            <consortium name="DOE Joint Genome Institute"/>
            <person name="Kuo A."/>
            <person name="Martino E."/>
            <person name="Perotto S."/>
            <person name="Kohler A."/>
            <person name="Nagy L.G."/>
            <person name="Floudas D."/>
            <person name="Copeland A."/>
            <person name="Barry K.W."/>
            <person name="Cichocki N."/>
            <person name="Veneault-Fourrey C."/>
            <person name="LaButti K."/>
            <person name="Lindquist E.A."/>
            <person name="Lipzen A."/>
            <person name="Lundell T."/>
            <person name="Morin E."/>
            <person name="Murat C."/>
            <person name="Sun H."/>
            <person name="Tunlid A."/>
            <person name="Henrissat B."/>
            <person name="Grigoriev I.V."/>
            <person name="Hibbett D.S."/>
            <person name="Martin F."/>
            <person name="Nordberg H.P."/>
            <person name="Cantor M.N."/>
            <person name="Hua S.X."/>
        </authorList>
    </citation>
    <scope>NUCLEOTIDE SEQUENCE [LARGE SCALE GENOMIC DNA]</scope>
    <source>
        <strain evidence="1 2">Zn</strain>
    </source>
</reference>
<accession>A0A0C3CIH3</accession>